<comment type="caution">
    <text evidence="1">The sequence shown here is derived from an EMBL/GenBank/DDBJ whole genome shotgun (WGS) entry which is preliminary data.</text>
</comment>
<reference evidence="1" key="1">
    <citation type="submission" date="2022-08" db="EMBL/GenBank/DDBJ databases">
        <authorList>
            <person name="Kallberg Y."/>
            <person name="Tangrot J."/>
            <person name="Rosling A."/>
        </authorList>
    </citation>
    <scope>NUCLEOTIDE SEQUENCE</scope>
    <source>
        <strain evidence="1">Wild A</strain>
    </source>
</reference>
<dbReference type="EMBL" id="CAMKVN010004337">
    <property type="protein sequence ID" value="CAI2186840.1"/>
    <property type="molecule type" value="Genomic_DNA"/>
</dbReference>
<dbReference type="Proteomes" id="UP001153678">
    <property type="component" value="Unassembled WGS sequence"/>
</dbReference>
<dbReference type="AlphaFoldDB" id="A0A9W4SZS5"/>
<accession>A0A9W4SZS5</accession>
<dbReference type="OrthoDB" id="2593073at2759"/>
<evidence type="ECO:0000313" key="1">
    <source>
        <dbReference type="EMBL" id="CAI2186840.1"/>
    </source>
</evidence>
<evidence type="ECO:0000313" key="2">
    <source>
        <dbReference type="Proteomes" id="UP001153678"/>
    </source>
</evidence>
<proteinExistence type="predicted"/>
<organism evidence="1 2">
    <name type="scientific">Funneliformis geosporum</name>
    <dbReference type="NCBI Taxonomy" id="1117311"/>
    <lineage>
        <taxon>Eukaryota</taxon>
        <taxon>Fungi</taxon>
        <taxon>Fungi incertae sedis</taxon>
        <taxon>Mucoromycota</taxon>
        <taxon>Glomeromycotina</taxon>
        <taxon>Glomeromycetes</taxon>
        <taxon>Glomerales</taxon>
        <taxon>Glomeraceae</taxon>
        <taxon>Funneliformis</taxon>
    </lineage>
</organism>
<gene>
    <name evidence="1" type="ORF">FWILDA_LOCUS12777</name>
</gene>
<name>A0A9W4SZS5_9GLOM</name>
<sequence>NEMVSMWARAIISGINGVDEIIPPSIPAFDKDKYRFPNSKQSTNNMNKTNEFEVTYNNIITRPVISKLKTFAAYYKEFHGIINVVVNPCQEYPRLAFHRGKEDYVRTFETKANTYEILYTEAQAIEETQQMCDSNSFRSIERQSDDEIPVKVEISDVTYGGNRNIRSFTFNEYHSQTNSVKSDESVEDIIRDPLFCDGGSLFFDSQLLRKNCPTIPHWIDLILQWQLYEKQCYFSPPSPPSPTVSAISPMTSNFAQHQHHPLNLKWMLGDNNNENGDYSA</sequence>
<keyword evidence="2" id="KW-1185">Reference proteome</keyword>
<protein>
    <submittedName>
        <fullName evidence="1">12892_t:CDS:1</fullName>
    </submittedName>
</protein>
<feature type="non-terminal residue" evidence="1">
    <location>
        <position position="280"/>
    </location>
</feature>